<gene>
    <name evidence="13" type="ORF">IV49_GL001365</name>
</gene>
<comment type="caution">
    <text evidence="13">The sequence shown here is derived from an EMBL/GenBank/DDBJ whole genome shotgun (WGS) entry which is preliminary data.</text>
</comment>
<accession>A0A0R2HE13</accession>
<dbReference type="InterPro" id="IPR050092">
    <property type="entry name" value="RNase_H"/>
</dbReference>
<evidence type="ECO:0000256" key="2">
    <source>
        <dbReference type="ARBA" id="ARBA00001946"/>
    </source>
</evidence>
<reference evidence="13 14" key="1">
    <citation type="journal article" date="2015" name="Genome Announc.">
        <title>Expanding the biotechnology potential of lactobacilli through comparative genomics of 213 strains and associated genera.</title>
        <authorList>
            <person name="Sun Z."/>
            <person name="Harris H.M."/>
            <person name="McCann A."/>
            <person name="Guo C."/>
            <person name="Argimon S."/>
            <person name="Zhang W."/>
            <person name="Yang X."/>
            <person name="Jeffery I.B."/>
            <person name="Cooney J.C."/>
            <person name="Kagawa T.F."/>
            <person name="Liu W."/>
            <person name="Song Y."/>
            <person name="Salvetti E."/>
            <person name="Wrobel A."/>
            <person name="Rasinkangas P."/>
            <person name="Parkhill J."/>
            <person name="Rea M.C."/>
            <person name="O'Sullivan O."/>
            <person name="Ritari J."/>
            <person name="Douillard F.P."/>
            <person name="Paul Ross R."/>
            <person name="Yang R."/>
            <person name="Briner A.E."/>
            <person name="Felis G.E."/>
            <person name="de Vos W.M."/>
            <person name="Barrangou R."/>
            <person name="Klaenhammer T.R."/>
            <person name="Caufield P.W."/>
            <person name="Cui Y."/>
            <person name="Zhang H."/>
            <person name="O'Toole P.W."/>
        </authorList>
    </citation>
    <scope>NUCLEOTIDE SEQUENCE [LARGE SCALE GENOMIC DNA]</scope>
    <source>
        <strain evidence="13 14">DSM 20405</strain>
    </source>
</reference>
<dbReference type="PANTHER" id="PTHR10642">
    <property type="entry name" value="RIBONUCLEASE H1"/>
    <property type="match status" value="1"/>
</dbReference>
<evidence type="ECO:0000256" key="11">
    <source>
        <dbReference type="ARBA" id="ARBA00022842"/>
    </source>
</evidence>
<name>A0A0R2HE13_9FIRM</name>
<feature type="domain" description="RNase H type-1" evidence="12">
    <location>
        <begin position="53"/>
        <end position="191"/>
    </location>
</feature>
<dbReference type="InterPro" id="IPR011320">
    <property type="entry name" value="RNase_H1_N"/>
</dbReference>
<dbReference type="Pfam" id="PF00075">
    <property type="entry name" value="RNase_H"/>
    <property type="match status" value="1"/>
</dbReference>
<evidence type="ECO:0000256" key="7">
    <source>
        <dbReference type="ARBA" id="ARBA00022722"/>
    </source>
</evidence>
<keyword evidence="14" id="KW-1185">Reference proteome</keyword>
<keyword evidence="8" id="KW-0479">Metal-binding</keyword>
<keyword evidence="9" id="KW-0255">Endonuclease</keyword>
<protein>
    <recommendedName>
        <fullName evidence="6">Ribonuclease H</fullName>
        <ecNumber evidence="5">3.1.26.4</ecNumber>
    </recommendedName>
</protein>
<comment type="function">
    <text evidence="3">Endonuclease that specifically degrades the RNA of RNA-DNA hybrids.</text>
</comment>
<comment type="catalytic activity">
    <reaction evidence="1">
        <text>Endonucleolytic cleavage to 5'-phosphomonoester.</text>
        <dbReference type="EC" id="3.1.26.4"/>
    </reaction>
</comment>
<dbReference type="Gene3D" id="3.30.420.10">
    <property type="entry name" value="Ribonuclease H-like superfamily/Ribonuclease H"/>
    <property type="match status" value="1"/>
</dbReference>
<evidence type="ECO:0000256" key="5">
    <source>
        <dbReference type="ARBA" id="ARBA00012180"/>
    </source>
</evidence>
<dbReference type="GO" id="GO:0004523">
    <property type="term" value="F:RNA-DNA hybrid ribonuclease activity"/>
    <property type="evidence" value="ECO:0007669"/>
    <property type="project" value="UniProtKB-EC"/>
</dbReference>
<dbReference type="CDD" id="cd09277">
    <property type="entry name" value="RNase_HI_bacteria_like"/>
    <property type="match status" value="1"/>
</dbReference>
<comment type="cofactor">
    <cofactor evidence="2">
        <name>Mg(2+)</name>
        <dbReference type="ChEBI" id="CHEBI:18420"/>
    </cofactor>
</comment>
<evidence type="ECO:0000313" key="14">
    <source>
        <dbReference type="Proteomes" id="UP000051841"/>
    </source>
</evidence>
<dbReference type="PANTHER" id="PTHR10642:SF26">
    <property type="entry name" value="RIBONUCLEASE H1"/>
    <property type="match status" value="1"/>
</dbReference>
<keyword evidence="11" id="KW-0460">Magnesium</keyword>
<evidence type="ECO:0000256" key="10">
    <source>
        <dbReference type="ARBA" id="ARBA00022801"/>
    </source>
</evidence>
<evidence type="ECO:0000256" key="3">
    <source>
        <dbReference type="ARBA" id="ARBA00004065"/>
    </source>
</evidence>
<dbReference type="Gene3D" id="3.40.970.10">
    <property type="entry name" value="Ribonuclease H1, N-terminal domain"/>
    <property type="match status" value="1"/>
</dbReference>
<dbReference type="PATRIC" id="fig|1410657.5.peg.1414"/>
<comment type="similarity">
    <text evidence="4">Belongs to the RNase H family.</text>
</comment>
<proteinExistence type="inferred from homology"/>
<dbReference type="InterPro" id="IPR012337">
    <property type="entry name" value="RNaseH-like_sf"/>
</dbReference>
<dbReference type="InterPro" id="IPR036397">
    <property type="entry name" value="RNaseH_sf"/>
</dbReference>
<dbReference type="SUPFAM" id="SSF55658">
    <property type="entry name" value="L9 N-domain-like"/>
    <property type="match status" value="1"/>
</dbReference>
<dbReference type="InterPro" id="IPR037056">
    <property type="entry name" value="RNase_H1_N_sf"/>
</dbReference>
<dbReference type="InterPro" id="IPR002156">
    <property type="entry name" value="RNaseH_domain"/>
</dbReference>
<dbReference type="Pfam" id="PF01693">
    <property type="entry name" value="Cauli_VI"/>
    <property type="match status" value="1"/>
</dbReference>
<dbReference type="PROSITE" id="PS50879">
    <property type="entry name" value="RNASE_H_1"/>
    <property type="match status" value="1"/>
</dbReference>
<dbReference type="InterPro" id="IPR009027">
    <property type="entry name" value="Ribosomal_bL9/RNase_H1_N"/>
</dbReference>
<dbReference type="FunFam" id="3.40.970.10:FF:000002">
    <property type="entry name" value="Ribonuclease H"/>
    <property type="match status" value="1"/>
</dbReference>
<dbReference type="GO" id="GO:0003676">
    <property type="term" value="F:nucleic acid binding"/>
    <property type="evidence" value="ECO:0007669"/>
    <property type="project" value="InterPro"/>
</dbReference>
<dbReference type="RefSeq" id="WP_029070930.1">
    <property type="nucleotide sequence ID" value="NZ_JNKN01000039.1"/>
</dbReference>
<keyword evidence="10" id="KW-0378">Hydrolase</keyword>
<dbReference type="EMBL" id="JQBL01000038">
    <property type="protein sequence ID" value="KRN47620.1"/>
    <property type="molecule type" value="Genomic_DNA"/>
</dbReference>
<evidence type="ECO:0000256" key="6">
    <source>
        <dbReference type="ARBA" id="ARBA00017721"/>
    </source>
</evidence>
<dbReference type="AlphaFoldDB" id="A0A0R2HE13"/>
<dbReference type="SUPFAM" id="SSF53098">
    <property type="entry name" value="Ribonuclease H-like"/>
    <property type="match status" value="1"/>
</dbReference>
<evidence type="ECO:0000313" key="13">
    <source>
        <dbReference type="EMBL" id="KRN47620.1"/>
    </source>
</evidence>
<keyword evidence="7" id="KW-0540">Nuclease</keyword>
<organism evidence="13 14">
    <name type="scientific">Kandleria vitulina DSM 20405</name>
    <dbReference type="NCBI Taxonomy" id="1410657"/>
    <lineage>
        <taxon>Bacteria</taxon>
        <taxon>Bacillati</taxon>
        <taxon>Bacillota</taxon>
        <taxon>Erysipelotrichia</taxon>
        <taxon>Erysipelotrichales</taxon>
        <taxon>Coprobacillaceae</taxon>
        <taxon>Kandleria</taxon>
    </lineage>
</organism>
<sequence>MKYYAVKNGRHKGVYTTWKECEAEIKGFKGAVYKSFPTKEEAEAFLEDHQEIRECQLIAYVDGSYHIKEKVYGYGVVLIEGGRVIKKIYGKGEHEDYVSMRNVAGEIFGSEVAVEYAIANGYDSIAIYYDYMGIEKWANGEWKANKPGTKRYVEKMKDYRKKIYIHFIKVLAHSGDTFNDEADRLAKKAVGIK</sequence>
<evidence type="ECO:0000256" key="4">
    <source>
        <dbReference type="ARBA" id="ARBA00005300"/>
    </source>
</evidence>
<dbReference type="GO" id="GO:0043137">
    <property type="term" value="P:DNA replication, removal of RNA primer"/>
    <property type="evidence" value="ECO:0007669"/>
    <property type="project" value="TreeGrafter"/>
</dbReference>
<dbReference type="Proteomes" id="UP000051841">
    <property type="component" value="Unassembled WGS sequence"/>
</dbReference>
<evidence type="ECO:0000259" key="12">
    <source>
        <dbReference type="PROSITE" id="PS50879"/>
    </source>
</evidence>
<dbReference type="EC" id="3.1.26.4" evidence="5"/>
<evidence type="ECO:0000256" key="9">
    <source>
        <dbReference type="ARBA" id="ARBA00022759"/>
    </source>
</evidence>
<evidence type="ECO:0000256" key="1">
    <source>
        <dbReference type="ARBA" id="ARBA00000077"/>
    </source>
</evidence>
<dbReference type="GO" id="GO:0046872">
    <property type="term" value="F:metal ion binding"/>
    <property type="evidence" value="ECO:0007669"/>
    <property type="project" value="UniProtKB-KW"/>
</dbReference>
<evidence type="ECO:0000256" key="8">
    <source>
        <dbReference type="ARBA" id="ARBA00022723"/>
    </source>
</evidence>